<dbReference type="Proteomes" id="UP001160390">
    <property type="component" value="Unassembled WGS sequence"/>
</dbReference>
<accession>A0AA35M1L8</accession>
<sequence length="348" mass="38228">MASSESQHTITFKQAKTVPPLFLAGSFPGSNWKPQEMKASRDEDGEYTFSGTVNVIPGHEYQYNIKSREQGPWIYDKNQALVVPKPSQSRPEKDYLPGLPLRQAVADDRSSTPIRIVAETAAEVADTAEQLDKDSEQTTSDYTWVKEEPLKMPLFAHESFGAYEFLADDALDHDQVDDAPSSQRPRKESKDYSLDEVDVNDPTIESFPSDRSSVMDALRKIRSSVDSQPISIETASAIAVEHGDDFGISDSLSPKSQASSAIREGRLSHSSYGNKRSTASLTSIAEEDSKPIQTSKLGSKSGKPRTARTSFGEVFEFSHTPPSDDDKGMIMKQKKKPGLAVDSDGLLS</sequence>
<gene>
    <name evidence="2" type="ORF">CCHLO57077_00008435</name>
</gene>
<organism evidence="2 3">
    <name type="scientific">Clonostachys chloroleuca</name>
    <dbReference type="NCBI Taxonomy" id="1926264"/>
    <lineage>
        <taxon>Eukaryota</taxon>
        <taxon>Fungi</taxon>
        <taxon>Dikarya</taxon>
        <taxon>Ascomycota</taxon>
        <taxon>Pezizomycotina</taxon>
        <taxon>Sordariomycetes</taxon>
        <taxon>Hypocreomycetidae</taxon>
        <taxon>Hypocreales</taxon>
        <taxon>Bionectriaceae</taxon>
        <taxon>Clonostachys</taxon>
    </lineage>
</organism>
<dbReference type="Gene3D" id="2.60.40.10">
    <property type="entry name" value="Immunoglobulins"/>
    <property type="match status" value="1"/>
</dbReference>
<comment type="caution">
    <text evidence="2">The sequence shown here is derived from an EMBL/GenBank/DDBJ whole genome shotgun (WGS) entry which is preliminary data.</text>
</comment>
<feature type="compositionally biased region" description="Polar residues" evidence="1">
    <location>
        <begin position="250"/>
        <end position="260"/>
    </location>
</feature>
<feature type="compositionally biased region" description="Polar residues" evidence="1">
    <location>
        <begin position="268"/>
        <end position="283"/>
    </location>
</feature>
<dbReference type="InterPro" id="IPR013783">
    <property type="entry name" value="Ig-like_fold"/>
</dbReference>
<dbReference type="AlphaFoldDB" id="A0AA35M1L8"/>
<name>A0AA35M1L8_9HYPO</name>
<evidence type="ECO:0000313" key="3">
    <source>
        <dbReference type="Proteomes" id="UP001160390"/>
    </source>
</evidence>
<feature type="region of interest" description="Disordered" evidence="1">
    <location>
        <begin position="171"/>
        <end position="211"/>
    </location>
</feature>
<feature type="region of interest" description="Disordered" evidence="1">
    <location>
        <begin position="245"/>
        <end position="348"/>
    </location>
</feature>
<proteinExistence type="predicted"/>
<evidence type="ECO:0000256" key="1">
    <source>
        <dbReference type="SAM" id="MobiDB-lite"/>
    </source>
</evidence>
<protein>
    <recommendedName>
        <fullName evidence="4">AMP-activated protein kinase glycogen-binding domain-containing protein</fullName>
    </recommendedName>
</protein>
<evidence type="ECO:0000313" key="2">
    <source>
        <dbReference type="EMBL" id="CAI6088737.1"/>
    </source>
</evidence>
<evidence type="ECO:0008006" key="4">
    <source>
        <dbReference type="Google" id="ProtNLM"/>
    </source>
</evidence>
<reference evidence="2" key="1">
    <citation type="submission" date="2023-01" db="EMBL/GenBank/DDBJ databases">
        <authorList>
            <person name="Piombo E."/>
        </authorList>
    </citation>
    <scope>NUCLEOTIDE SEQUENCE</scope>
</reference>
<dbReference type="EMBL" id="CABFNP030000868">
    <property type="protein sequence ID" value="CAI6088737.1"/>
    <property type="molecule type" value="Genomic_DNA"/>
</dbReference>
<keyword evidence="3" id="KW-1185">Reference proteome</keyword>